<dbReference type="PANTHER" id="PTHR12277:SF81">
    <property type="entry name" value="PROTEIN ABHD13"/>
    <property type="match status" value="1"/>
</dbReference>
<keyword evidence="1" id="KW-0472">Membrane</keyword>
<keyword evidence="4" id="KW-1185">Reference proteome</keyword>
<keyword evidence="3" id="KW-0378">Hydrolase</keyword>
<feature type="transmembrane region" description="Helical" evidence="1">
    <location>
        <begin position="6"/>
        <end position="23"/>
    </location>
</feature>
<keyword evidence="1" id="KW-1133">Transmembrane helix</keyword>
<dbReference type="AlphaFoldDB" id="A0A0J0XV92"/>
<dbReference type="SUPFAM" id="SSF53474">
    <property type="entry name" value="alpha/beta-Hydrolases"/>
    <property type="match status" value="1"/>
</dbReference>
<gene>
    <name evidence="3" type="ORF">CC85DRAFT_282902</name>
</gene>
<reference evidence="3 4" key="1">
    <citation type="submission" date="2015-03" db="EMBL/GenBank/DDBJ databases">
        <title>Genomics and transcriptomics of the oil-accumulating basidiomycete yeast T. oleaginosus allow insights into substrate utilization and the diverse evolutionary trajectories of mating systems in fungi.</title>
        <authorList>
            <consortium name="DOE Joint Genome Institute"/>
            <person name="Kourist R."/>
            <person name="Kracht O."/>
            <person name="Bracharz F."/>
            <person name="Lipzen A."/>
            <person name="Nolan M."/>
            <person name="Ohm R."/>
            <person name="Grigoriev I."/>
            <person name="Sun S."/>
            <person name="Heitman J."/>
            <person name="Bruck T."/>
            <person name="Nowrousian M."/>
        </authorList>
    </citation>
    <scope>NUCLEOTIDE SEQUENCE [LARGE SCALE GENOMIC DNA]</scope>
    <source>
        <strain evidence="3 4">IBC0246</strain>
    </source>
</reference>
<dbReference type="InterPro" id="IPR000073">
    <property type="entry name" value="AB_hydrolase_1"/>
</dbReference>
<dbReference type="Proteomes" id="UP000053611">
    <property type="component" value="Unassembled WGS sequence"/>
</dbReference>
<dbReference type="Gene3D" id="3.40.50.1820">
    <property type="entry name" value="alpha/beta hydrolase"/>
    <property type="match status" value="1"/>
</dbReference>
<feature type="domain" description="AB hydrolase-1" evidence="2">
    <location>
        <begin position="117"/>
        <end position="226"/>
    </location>
</feature>
<sequence>MLKYGFGVTITIPVVLAGALWWFQRRLIYPADFPEGSRTMVPKPTDAAMPYEDVTLTTPDGLKIRAYVIPARERIVALHELRGLDSAKLKQRGMEEAAAWDAVKDTSEAVEYARSRPTVVMFHANAGNVGHRIPLARKFVSELHCNVFMLSYRGYGHSEGFPSEAGIKVDAATAMEYISTHPILSKTKLVLYGQSIGGAVVLDTAAAFPDMVSGAIIENTFVSLESLVPSVMPMLPPLLVRLLLSERWDAATAIPKIRKDTPILFLSGRRDELVPQAQMLALRELRRRTGGKCRWREFPEGTHNDTYVAPSYWEEIGAWLREEVEGEKAEKV</sequence>
<accession>A0A0J0XV92</accession>
<dbReference type="OrthoDB" id="10249433at2759"/>
<proteinExistence type="predicted"/>
<evidence type="ECO:0000313" key="4">
    <source>
        <dbReference type="Proteomes" id="UP000053611"/>
    </source>
</evidence>
<dbReference type="PANTHER" id="PTHR12277">
    <property type="entry name" value="ALPHA/BETA HYDROLASE DOMAIN-CONTAINING PROTEIN"/>
    <property type="match status" value="1"/>
</dbReference>
<dbReference type="GO" id="GO:0008474">
    <property type="term" value="F:palmitoyl-(protein) hydrolase activity"/>
    <property type="evidence" value="ECO:0007669"/>
    <property type="project" value="TreeGrafter"/>
</dbReference>
<dbReference type="Pfam" id="PF00561">
    <property type="entry name" value="Abhydrolase_1"/>
    <property type="match status" value="1"/>
</dbReference>
<evidence type="ECO:0000259" key="2">
    <source>
        <dbReference type="Pfam" id="PF00561"/>
    </source>
</evidence>
<name>A0A0J0XV92_9TREE</name>
<evidence type="ECO:0000313" key="3">
    <source>
        <dbReference type="EMBL" id="KLT44985.1"/>
    </source>
</evidence>
<dbReference type="GO" id="GO:0016020">
    <property type="term" value="C:membrane"/>
    <property type="evidence" value="ECO:0007669"/>
    <property type="project" value="TreeGrafter"/>
</dbReference>
<evidence type="ECO:0000256" key="1">
    <source>
        <dbReference type="SAM" id="Phobius"/>
    </source>
</evidence>
<protein>
    <submittedName>
        <fullName evidence="3">Alpha/beta-hydrolase</fullName>
    </submittedName>
</protein>
<dbReference type="EMBL" id="KQ087183">
    <property type="protein sequence ID" value="KLT44985.1"/>
    <property type="molecule type" value="Genomic_DNA"/>
</dbReference>
<organism evidence="3 4">
    <name type="scientific">Cutaneotrichosporon oleaginosum</name>
    <dbReference type="NCBI Taxonomy" id="879819"/>
    <lineage>
        <taxon>Eukaryota</taxon>
        <taxon>Fungi</taxon>
        <taxon>Dikarya</taxon>
        <taxon>Basidiomycota</taxon>
        <taxon>Agaricomycotina</taxon>
        <taxon>Tremellomycetes</taxon>
        <taxon>Trichosporonales</taxon>
        <taxon>Trichosporonaceae</taxon>
        <taxon>Cutaneotrichosporon</taxon>
    </lineage>
</organism>
<dbReference type="STRING" id="879819.A0A0J0XV92"/>
<dbReference type="InterPro" id="IPR029058">
    <property type="entry name" value="AB_hydrolase_fold"/>
</dbReference>
<keyword evidence="1" id="KW-0812">Transmembrane</keyword>